<evidence type="ECO:0000313" key="2">
    <source>
        <dbReference type="EMBL" id="QPH52325.1"/>
    </source>
</evidence>
<dbReference type="KEGG" id="poz:I0K15_10855"/>
<dbReference type="InterPro" id="IPR009003">
    <property type="entry name" value="Peptidase_S1_PA"/>
</dbReference>
<evidence type="ECO:0000256" key="1">
    <source>
        <dbReference type="SAM" id="SignalP"/>
    </source>
</evidence>
<dbReference type="AlphaFoldDB" id="A0A7S9QB56"/>
<proteinExistence type="predicted"/>
<gene>
    <name evidence="2" type="ORF">I0K15_10855</name>
</gene>
<keyword evidence="3" id="KW-1185">Reference proteome</keyword>
<keyword evidence="1" id="KW-0732">Signal</keyword>
<dbReference type="EMBL" id="CP064942">
    <property type="protein sequence ID" value="QPH52325.1"/>
    <property type="molecule type" value="Genomic_DNA"/>
</dbReference>
<dbReference type="Gene3D" id="2.40.10.120">
    <property type="match status" value="1"/>
</dbReference>
<dbReference type="Proteomes" id="UP000594800">
    <property type="component" value="Chromosome"/>
</dbReference>
<feature type="chain" id="PRO_5032688100" evidence="1">
    <location>
        <begin position="22"/>
        <end position="427"/>
    </location>
</feature>
<evidence type="ECO:0000313" key="3">
    <source>
        <dbReference type="Proteomes" id="UP000594800"/>
    </source>
</evidence>
<feature type="signal peptide" evidence="1">
    <location>
        <begin position="1"/>
        <end position="21"/>
    </location>
</feature>
<sequence length="427" mass="44020">MLALIRIAAVLAAVFPLPALAQEELVPAQIRGIQTLLAHAEVYDGLVDGSWGERTAAAAAQLLDQESVSAEQATGLLADWAALQAELGWDIRPSEDEAVALGLPWESVTLEPVEGGATRYLDPTGLDTLVWRSDAAGMQEAHGRIEEALATGDLYTLRTGARQVTSAEIEDARIAYLRSEPLEEGWINIRVLAPTERRPLFNATVASIFVGQIPEISTGTPASDTAEAEPVLVQAERVQQAAGTGFYVNNTDILTAFALVDQCPRVEIRDGIAAEVLHLDGAGEVAVITAPGERSTTWLALSDAALPDPGDRARVIGYQDGGGLSASTAERGAGAEPQNGTVAVRVPVFAGMDGAPALDAGDAVAGLATSGTGARDGVVIGAGALAAVLDTARIAYDLQPSEPGEGAGARLTASTANAIVPVRCVGG</sequence>
<dbReference type="SUPFAM" id="SSF50494">
    <property type="entry name" value="Trypsin-like serine proteases"/>
    <property type="match status" value="1"/>
</dbReference>
<reference evidence="2 3" key="1">
    <citation type="submission" date="2020-11" db="EMBL/GenBank/DDBJ databases">
        <title>Description of Pontivivens ytuae sp. nov. isolated from deep sea sediment of Mariana Trench.</title>
        <authorList>
            <person name="Wang Z."/>
            <person name="Sun Q.-L."/>
            <person name="Xu X.-D."/>
            <person name="Tang Y.-Z."/>
            <person name="Zhang J."/>
        </authorList>
    </citation>
    <scope>NUCLEOTIDE SEQUENCE [LARGE SCALE GENOMIC DNA]</scope>
    <source>
        <strain evidence="2 3">MT2928</strain>
    </source>
</reference>
<dbReference type="Pfam" id="PF13365">
    <property type="entry name" value="Trypsin_2"/>
    <property type="match status" value="1"/>
</dbReference>
<protein>
    <submittedName>
        <fullName evidence="2">Trypsin-like peptidase domain-containing protein</fullName>
    </submittedName>
</protein>
<name>A0A7S9QB56_9RHOB</name>
<accession>A0A7S9QB56</accession>
<dbReference type="RefSeq" id="WP_196101539.1">
    <property type="nucleotide sequence ID" value="NZ_CP064942.1"/>
</dbReference>
<organism evidence="2 3">
    <name type="scientific">Pontivivens ytuae</name>
    <dbReference type="NCBI Taxonomy" id="2789856"/>
    <lineage>
        <taxon>Bacteria</taxon>
        <taxon>Pseudomonadati</taxon>
        <taxon>Pseudomonadota</taxon>
        <taxon>Alphaproteobacteria</taxon>
        <taxon>Rhodobacterales</taxon>
        <taxon>Paracoccaceae</taxon>
        <taxon>Pontivivens</taxon>
    </lineage>
</organism>